<dbReference type="Proteomes" id="UP000095347">
    <property type="component" value="Unassembled WGS sequence"/>
</dbReference>
<dbReference type="AlphaFoldDB" id="A0A1E5Q363"/>
<dbReference type="GO" id="GO:0003677">
    <property type="term" value="F:DNA binding"/>
    <property type="evidence" value="ECO:0007669"/>
    <property type="project" value="UniProtKB-KW"/>
</dbReference>
<dbReference type="SUPFAM" id="SSF46785">
    <property type="entry name" value="Winged helix' DNA-binding domain"/>
    <property type="match status" value="1"/>
</dbReference>
<dbReference type="Gene3D" id="1.10.10.10">
    <property type="entry name" value="Winged helix-like DNA-binding domain superfamily/Winged helix DNA-binding domain"/>
    <property type="match status" value="1"/>
</dbReference>
<gene>
    <name evidence="2" type="ORF">BEN30_17455</name>
</gene>
<accession>A0A1E5Q363</accession>
<dbReference type="InterPro" id="IPR000944">
    <property type="entry name" value="Tscrpt_reg_Rrf2"/>
</dbReference>
<evidence type="ECO:0000313" key="3">
    <source>
        <dbReference type="Proteomes" id="UP000095347"/>
    </source>
</evidence>
<dbReference type="OrthoDB" id="9800519at2"/>
<evidence type="ECO:0000256" key="1">
    <source>
        <dbReference type="ARBA" id="ARBA00023125"/>
    </source>
</evidence>
<proteinExistence type="predicted"/>
<evidence type="ECO:0000313" key="2">
    <source>
        <dbReference type="EMBL" id="OEJ63731.1"/>
    </source>
</evidence>
<dbReference type="Pfam" id="PF02082">
    <property type="entry name" value="Rrf2"/>
    <property type="match status" value="1"/>
</dbReference>
<dbReference type="PANTHER" id="PTHR33221:SF5">
    <property type="entry name" value="HTH-TYPE TRANSCRIPTIONAL REGULATOR ISCR"/>
    <property type="match status" value="1"/>
</dbReference>
<dbReference type="NCBIfam" id="TIGR00738">
    <property type="entry name" value="rrf2_super"/>
    <property type="match status" value="1"/>
</dbReference>
<dbReference type="STRING" id="28181.BEN30_17455"/>
<keyword evidence="3" id="KW-1185">Reference proteome</keyword>
<dbReference type="RefSeq" id="WP_069959572.1">
    <property type="nucleotide sequence ID" value="NZ_MCGG01000086.1"/>
</dbReference>
<dbReference type="InterPro" id="IPR036388">
    <property type="entry name" value="WH-like_DNA-bd_sf"/>
</dbReference>
<dbReference type="InterPro" id="IPR036390">
    <property type="entry name" value="WH_DNA-bd_sf"/>
</dbReference>
<dbReference type="PANTHER" id="PTHR33221">
    <property type="entry name" value="WINGED HELIX-TURN-HELIX TRANSCRIPTIONAL REGULATOR, RRF2 FAMILY"/>
    <property type="match status" value="1"/>
</dbReference>
<name>A0A1E5Q363_9PROT</name>
<dbReference type="GO" id="GO:0005829">
    <property type="term" value="C:cytosol"/>
    <property type="evidence" value="ECO:0007669"/>
    <property type="project" value="TreeGrafter"/>
</dbReference>
<comment type="caution">
    <text evidence="2">The sequence shown here is derived from an EMBL/GenBank/DDBJ whole genome shotgun (WGS) entry which is preliminary data.</text>
</comment>
<dbReference type="PROSITE" id="PS51197">
    <property type="entry name" value="HTH_RRF2_2"/>
    <property type="match status" value="1"/>
</dbReference>
<sequence>MLRLSKKMLFAIEAVLDIAYHAGSEPVQSREITRRQDIPRRYLEQALQQLVREDILIGVRGPRGGYRLARERRRISIGDIVRAVRRMETADDPLQETTGSELGVKVVRPLWMEMQGEVMKQLDLVSIDDMCNRAHKAGIDSEGRKSLDFII</sequence>
<keyword evidence="1" id="KW-0238">DNA-binding</keyword>
<dbReference type="EMBL" id="MCGG01000086">
    <property type="protein sequence ID" value="OEJ63731.1"/>
    <property type="molecule type" value="Genomic_DNA"/>
</dbReference>
<protein>
    <submittedName>
        <fullName evidence="2">Rrf2 family transcriptional regulator</fullName>
    </submittedName>
</protein>
<dbReference type="GO" id="GO:0003700">
    <property type="term" value="F:DNA-binding transcription factor activity"/>
    <property type="evidence" value="ECO:0007669"/>
    <property type="project" value="TreeGrafter"/>
</dbReference>
<organism evidence="2 3">
    <name type="scientific">Magnetovibrio blakemorei</name>
    <dbReference type="NCBI Taxonomy" id="28181"/>
    <lineage>
        <taxon>Bacteria</taxon>
        <taxon>Pseudomonadati</taxon>
        <taxon>Pseudomonadota</taxon>
        <taxon>Alphaproteobacteria</taxon>
        <taxon>Rhodospirillales</taxon>
        <taxon>Magnetovibrionaceae</taxon>
        <taxon>Magnetovibrio</taxon>
    </lineage>
</organism>
<reference evidence="3" key="1">
    <citation type="submission" date="2016-07" db="EMBL/GenBank/DDBJ databases">
        <authorList>
            <person name="Florea S."/>
            <person name="Webb J.S."/>
            <person name="Jaromczyk J."/>
            <person name="Schardl C.L."/>
        </authorList>
    </citation>
    <scope>NUCLEOTIDE SEQUENCE [LARGE SCALE GENOMIC DNA]</scope>
    <source>
        <strain evidence="3">MV-1</strain>
    </source>
</reference>